<protein>
    <recommendedName>
        <fullName evidence="3">Sugar phosphate isomerase/epimerase</fullName>
    </recommendedName>
</protein>
<evidence type="ECO:0000313" key="1">
    <source>
        <dbReference type="EMBL" id="QVY62756.1"/>
    </source>
</evidence>
<evidence type="ECO:0000313" key="2">
    <source>
        <dbReference type="Proteomes" id="UP000679247"/>
    </source>
</evidence>
<sequence>MTKVILPTLIFTKQLSIEEQVAMIKEFGADGIEIRRERLENISEELRLFKQEIGMAVFDAVIYSVPVELWQDPFSLNPDAIRALKEAEFLNATHIKFSLGKFDAKHADAKGFKEWIASNLPSSIKMLVENDQTPYGGTLNSILSFFQWQTETSIRMTFDVGNWTVQNENWSAAHQELSTWIEYLHLKTAAKTNEGWVNKPVDLEHLKLPFPAYTAIEFPLDNPGVEAPQWIEVIRRENG</sequence>
<evidence type="ECO:0008006" key="3">
    <source>
        <dbReference type="Google" id="ProtNLM"/>
    </source>
</evidence>
<gene>
    <name evidence="1" type="ORF">J1899_06820</name>
</gene>
<name>A0ABX8FFF1_9BACI</name>
<dbReference type="EMBL" id="CP071709">
    <property type="protein sequence ID" value="QVY62756.1"/>
    <property type="molecule type" value="Genomic_DNA"/>
</dbReference>
<dbReference type="RefSeq" id="WP_214478159.1">
    <property type="nucleotide sequence ID" value="NZ_CP071709.1"/>
</dbReference>
<dbReference type="SUPFAM" id="SSF51658">
    <property type="entry name" value="Xylose isomerase-like"/>
    <property type="match status" value="1"/>
</dbReference>
<keyword evidence="2" id="KW-1185">Reference proteome</keyword>
<dbReference type="Proteomes" id="UP000679247">
    <property type="component" value="Chromosome"/>
</dbReference>
<reference evidence="1 2" key="1">
    <citation type="submission" date="2021-03" db="EMBL/GenBank/DDBJ databases">
        <title>The first data on the complete genome of the tetrodotoxin-producing bacterium.</title>
        <authorList>
            <person name="Melnikova D.I."/>
            <person name="Nijland R."/>
            <person name="Magarlamov T.Y."/>
        </authorList>
    </citation>
    <scope>NUCLEOTIDE SEQUENCE [LARGE SCALE GENOMIC DNA]</scope>
    <source>
        <strain evidence="1 2">1839</strain>
    </source>
</reference>
<organism evidence="1 2">
    <name type="scientific">Cytobacillus gottheilii</name>
    <dbReference type="NCBI Taxonomy" id="859144"/>
    <lineage>
        <taxon>Bacteria</taxon>
        <taxon>Bacillati</taxon>
        <taxon>Bacillota</taxon>
        <taxon>Bacilli</taxon>
        <taxon>Bacillales</taxon>
        <taxon>Bacillaceae</taxon>
        <taxon>Cytobacillus</taxon>
    </lineage>
</organism>
<accession>A0ABX8FFF1</accession>
<proteinExistence type="predicted"/>
<dbReference type="Gene3D" id="3.20.20.150">
    <property type="entry name" value="Divalent-metal-dependent TIM barrel enzymes"/>
    <property type="match status" value="1"/>
</dbReference>
<dbReference type="InterPro" id="IPR036237">
    <property type="entry name" value="Xyl_isomerase-like_sf"/>
</dbReference>